<dbReference type="InterPro" id="IPR011990">
    <property type="entry name" value="TPR-like_helical_dom_sf"/>
</dbReference>
<evidence type="ECO:0000313" key="10">
    <source>
        <dbReference type="Proteomes" id="UP000585474"/>
    </source>
</evidence>
<feature type="repeat" description="TPR" evidence="6">
    <location>
        <begin position="2"/>
        <end position="35"/>
    </location>
</feature>
<comment type="subcellular location">
    <subcellularLocation>
        <location evidence="1">Cytoplasm</location>
    </subcellularLocation>
</comment>
<evidence type="ECO:0000256" key="5">
    <source>
        <dbReference type="ARBA" id="ARBA00023186"/>
    </source>
</evidence>
<evidence type="ECO:0000256" key="2">
    <source>
        <dbReference type="ARBA" id="ARBA00022490"/>
    </source>
</evidence>
<feature type="repeat" description="TPR" evidence="6">
    <location>
        <begin position="418"/>
        <end position="451"/>
    </location>
</feature>
<dbReference type="EMBL" id="BJWL01000176">
    <property type="protein sequence ID" value="GFS33032.1"/>
    <property type="molecule type" value="Genomic_DNA"/>
</dbReference>
<dbReference type="AlphaFoldDB" id="A0A7J0DDG9"/>
<dbReference type="Gene3D" id="1.10.260.100">
    <property type="match status" value="2"/>
</dbReference>
<keyword evidence="3" id="KW-0677">Repeat</keyword>
<keyword evidence="2" id="KW-0963">Cytoplasm</keyword>
<evidence type="ECO:0000256" key="1">
    <source>
        <dbReference type="ARBA" id="ARBA00004496"/>
    </source>
</evidence>
<evidence type="ECO:0000256" key="3">
    <source>
        <dbReference type="ARBA" id="ARBA00022737"/>
    </source>
</evidence>
<feature type="domain" description="STI1" evidence="8">
    <location>
        <begin position="463"/>
        <end position="502"/>
    </location>
</feature>
<accession>A0A7J0DDG9</accession>
<dbReference type="FunFam" id="1.10.260.100:FF:000004">
    <property type="entry name" value="Putative stress-induced-phosphoprotein 1"/>
    <property type="match status" value="1"/>
</dbReference>
<dbReference type="FunFam" id="1.10.260.100:FF:000002">
    <property type="entry name" value="Stress-induced-phosphoprotein 1 (Hsp70/Hsp90-organizing)"/>
    <property type="match status" value="1"/>
</dbReference>
<evidence type="ECO:0000256" key="6">
    <source>
        <dbReference type="PROSITE-ProRule" id="PRU00339"/>
    </source>
</evidence>
<feature type="repeat" description="TPR" evidence="6">
    <location>
        <begin position="69"/>
        <end position="102"/>
    </location>
</feature>
<dbReference type="PANTHER" id="PTHR22904">
    <property type="entry name" value="TPR REPEAT CONTAINING PROTEIN"/>
    <property type="match status" value="1"/>
</dbReference>
<keyword evidence="5" id="KW-0143">Chaperone</keyword>
<dbReference type="Pfam" id="PF17830">
    <property type="entry name" value="STI1-HOP_DP"/>
    <property type="match status" value="2"/>
</dbReference>
<dbReference type="InterPro" id="IPR019734">
    <property type="entry name" value="TPR_rpt"/>
</dbReference>
<keyword evidence="10" id="KW-1185">Reference proteome</keyword>
<dbReference type="GO" id="GO:0051879">
    <property type="term" value="F:Hsp90 protein binding"/>
    <property type="evidence" value="ECO:0007669"/>
    <property type="project" value="TreeGrafter"/>
</dbReference>
<feature type="domain" description="STI1" evidence="8">
    <location>
        <begin position="127"/>
        <end position="166"/>
    </location>
</feature>
<gene>
    <name evidence="9" type="ORF">Acr_00g0025890</name>
</gene>
<dbReference type="Gene3D" id="1.25.40.10">
    <property type="entry name" value="Tetratricopeptide repeat domain"/>
    <property type="match status" value="2"/>
</dbReference>
<dbReference type="SMART" id="SM00727">
    <property type="entry name" value="STI1"/>
    <property type="match status" value="2"/>
</dbReference>
<evidence type="ECO:0000259" key="8">
    <source>
        <dbReference type="SMART" id="SM00727"/>
    </source>
</evidence>
<organism evidence="9 10">
    <name type="scientific">Actinidia rufa</name>
    <dbReference type="NCBI Taxonomy" id="165716"/>
    <lineage>
        <taxon>Eukaryota</taxon>
        <taxon>Viridiplantae</taxon>
        <taxon>Streptophyta</taxon>
        <taxon>Embryophyta</taxon>
        <taxon>Tracheophyta</taxon>
        <taxon>Spermatophyta</taxon>
        <taxon>Magnoliopsida</taxon>
        <taxon>eudicotyledons</taxon>
        <taxon>Gunneridae</taxon>
        <taxon>Pentapetalae</taxon>
        <taxon>asterids</taxon>
        <taxon>Ericales</taxon>
        <taxon>Actinidiaceae</taxon>
        <taxon>Actinidia</taxon>
    </lineage>
</organism>
<evidence type="ECO:0000256" key="4">
    <source>
        <dbReference type="ARBA" id="ARBA00022803"/>
    </source>
</evidence>
<dbReference type="Pfam" id="PF00515">
    <property type="entry name" value="TPR_1"/>
    <property type="match status" value="1"/>
</dbReference>
<proteinExistence type="predicted"/>
<dbReference type="Proteomes" id="UP000585474">
    <property type="component" value="Unassembled WGS sequence"/>
</dbReference>
<dbReference type="GO" id="GO:0005737">
    <property type="term" value="C:cytoplasm"/>
    <property type="evidence" value="ECO:0007669"/>
    <property type="project" value="UniProtKB-SubCell"/>
</dbReference>
<dbReference type="PANTHER" id="PTHR22904:SF533">
    <property type="entry name" value="HSP70-HSP90 ORGANIZING PROTEIN 3"/>
    <property type="match status" value="1"/>
</dbReference>
<keyword evidence="4 6" id="KW-0802">TPR repeat</keyword>
<protein>
    <submittedName>
        <fullName evidence="9">Vacuolar sorting protein 39</fullName>
    </submittedName>
</protein>
<evidence type="ECO:0000256" key="7">
    <source>
        <dbReference type="SAM" id="MobiDB-lite"/>
    </source>
</evidence>
<sequence>MADEAKANGNASFTAGNYTDAIHHFTEAISLAPDNHVLYSNRSSAHASARKFTGPFPSREGRRDQARLAQGLLWVGTAHMGLRRYDDAVSAYKNGLEIDPNNEVLKSGLAAAYGTHFTSPFGDVFSGSEMWARLESDPTTRAFLQQGNFKNKMLDVQENPSTLNLHLKDLRIVQALGVLLNVKLRRPNSAEDADIPDAEMTEEQPEPEDMEVLEEEREARERKKEAHKEKEKGNAAYKKDFEAAIQLFSITRRRLSWMTRIFRSSPTGSDMFEQEQRVIALRKITRSNEEARVSLCTPRLLSSLRPLLISRGLARVAGVEGVVPSSGRFQAPVGAVCRSFEGLMGAPAMNFFKEQNYLEAMKHYAEAIKRNPNGPKFGAFCCFFLAYRNRAACYIKLGAMPEGLKDAEKCIELDLSFARGYSRKGTIQFFMKEYDKALEMYQEGLKHEPRNQELLDGVKAIQDPEIQSILMDPVMSQVLIDFDENPKATLEHAKNPVVMNKIQKLVPRNRYWGLHPPPAPLENVVDDGLMAVQRAVFLKKAGVETAVDDVFLLNPPNRADLLELAIENIIRYLHVSRDKYLTPVKEGVDTLLMYLYRALNRVEDMERLATSENCCVVVCAILLLPFAFVAF</sequence>
<reference evidence="10" key="1">
    <citation type="submission" date="2019-07" db="EMBL/GenBank/DDBJ databases">
        <title>De Novo Assembly of kiwifruit Actinidia rufa.</title>
        <authorList>
            <person name="Sugita-Konishi S."/>
            <person name="Sato K."/>
            <person name="Mori E."/>
            <person name="Abe Y."/>
            <person name="Kisaki G."/>
            <person name="Hamano K."/>
            <person name="Suezawa K."/>
            <person name="Otani M."/>
            <person name="Fukuda T."/>
            <person name="Manabe T."/>
            <person name="Gomi K."/>
            <person name="Tabuchi M."/>
            <person name="Akimitsu K."/>
            <person name="Kataoka I."/>
        </authorList>
    </citation>
    <scope>NUCLEOTIDE SEQUENCE [LARGE SCALE GENOMIC DNA]</scope>
    <source>
        <strain evidence="10">cv. Fuchu</strain>
    </source>
</reference>
<evidence type="ECO:0000313" key="9">
    <source>
        <dbReference type="EMBL" id="GFS33032.1"/>
    </source>
</evidence>
<dbReference type="InterPro" id="IPR006636">
    <property type="entry name" value="STI1_HS-bd"/>
</dbReference>
<dbReference type="SUPFAM" id="SSF48452">
    <property type="entry name" value="TPR-like"/>
    <property type="match status" value="2"/>
</dbReference>
<comment type="caution">
    <text evidence="9">The sequence shown here is derived from an EMBL/GenBank/DDBJ whole genome shotgun (WGS) entry which is preliminary data.</text>
</comment>
<name>A0A7J0DDG9_9ERIC</name>
<feature type="region of interest" description="Disordered" evidence="7">
    <location>
        <begin position="190"/>
        <end position="212"/>
    </location>
</feature>
<dbReference type="PROSITE" id="PS50005">
    <property type="entry name" value="TPR"/>
    <property type="match status" value="3"/>
</dbReference>
<dbReference type="Pfam" id="PF13181">
    <property type="entry name" value="TPR_8"/>
    <property type="match status" value="1"/>
</dbReference>
<dbReference type="OrthoDB" id="2423701at2759"/>
<feature type="compositionally biased region" description="Acidic residues" evidence="7">
    <location>
        <begin position="191"/>
        <end position="212"/>
    </location>
</feature>
<dbReference type="SMART" id="SM00028">
    <property type="entry name" value="TPR"/>
    <property type="match status" value="5"/>
</dbReference>
<dbReference type="InterPro" id="IPR041243">
    <property type="entry name" value="STI1/HOP_DP"/>
</dbReference>